<reference evidence="2 3" key="1">
    <citation type="submission" date="2019-06" db="EMBL/GenBank/DDBJ databases">
        <title>Sequencing the genomes of 1000 actinobacteria strains.</title>
        <authorList>
            <person name="Klenk H.-P."/>
        </authorList>
    </citation>
    <scope>NUCLEOTIDE SEQUENCE [LARGE SCALE GENOMIC DNA]</scope>
    <source>
        <strain evidence="2 3">DSM 43186</strain>
    </source>
</reference>
<feature type="compositionally biased region" description="Basic and acidic residues" evidence="1">
    <location>
        <begin position="64"/>
        <end position="73"/>
    </location>
</feature>
<proteinExistence type="predicted"/>
<comment type="caution">
    <text evidence="2">The sequence shown here is derived from an EMBL/GenBank/DDBJ whole genome shotgun (WGS) entry which is preliminary data.</text>
</comment>
<feature type="compositionally biased region" description="Polar residues" evidence="1">
    <location>
        <begin position="9"/>
        <end position="18"/>
    </location>
</feature>
<sequence>MTALPPQDSLWSTASGRETSARPDRASTGTVDTTDGRDNRQEAAQRRCRASAGARPSPATRPWGEAKAHEPRDGTSGPACGVVTRYGRRGGEHRSAGRAVPGRRVLRRPRRHVKGDIPGPGENPPRNASVGAGRRPGHPAGSGGAPFGETARCEGWGTTTERLRNGPTLPTTRRLSVKGAFPWTTATAGTANTASAPRSPRHAPFRGEPGTFPPRNRHAERSEHGAVFPRQMTETSISAGASRKILSAMRSIRPSQPYASPAAKSTMRVASAVAMPATSMTTAQPSRKC</sequence>
<feature type="compositionally biased region" description="Low complexity" evidence="1">
    <location>
        <begin position="184"/>
        <end position="196"/>
    </location>
</feature>
<evidence type="ECO:0000256" key="1">
    <source>
        <dbReference type="SAM" id="MobiDB-lite"/>
    </source>
</evidence>
<evidence type="ECO:0000313" key="2">
    <source>
        <dbReference type="EMBL" id="TQM72371.1"/>
    </source>
</evidence>
<dbReference type="EMBL" id="VFPQ01000003">
    <property type="protein sequence ID" value="TQM72371.1"/>
    <property type="molecule type" value="Genomic_DNA"/>
</dbReference>
<feature type="compositionally biased region" description="Basic residues" evidence="1">
    <location>
        <begin position="104"/>
        <end position="113"/>
    </location>
</feature>
<protein>
    <submittedName>
        <fullName evidence="2">Uncharacterized protein</fullName>
    </submittedName>
</protein>
<accession>A0A543IP88</accession>
<organism evidence="2 3">
    <name type="scientific">Thermopolyspora flexuosa</name>
    <dbReference type="NCBI Taxonomy" id="103836"/>
    <lineage>
        <taxon>Bacteria</taxon>
        <taxon>Bacillati</taxon>
        <taxon>Actinomycetota</taxon>
        <taxon>Actinomycetes</taxon>
        <taxon>Streptosporangiales</taxon>
        <taxon>Streptosporangiaceae</taxon>
        <taxon>Thermopolyspora</taxon>
    </lineage>
</organism>
<evidence type="ECO:0000313" key="3">
    <source>
        <dbReference type="Proteomes" id="UP000319213"/>
    </source>
</evidence>
<name>A0A543IP88_9ACTN</name>
<dbReference type="AlphaFoldDB" id="A0A543IP88"/>
<keyword evidence="3" id="KW-1185">Reference proteome</keyword>
<feature type="compositionally biased region" description="Basic and acidic residues" evidence="1">
    <location>
        <begin position="34"/>
        <end position="45"/>
    </location>
</feature>
<feature type="region of interest" description="Disordered" evidence="1">
    <location>
        <begin position="1"/>
        <end position="221"/>
    </location>
</feature>
<dbReference type="Proteomes" id="UP000319213">
    <property type="component" value="Unassembled WGS sequence"/>
</dbReference>
<gene>
    <name evidence="2" type="ORF">FHX40_4998</name>
</gene>